<accession>A0A6V7VWJ7</accession>
<comment type="caution">
    <text evidence="1">The sequence shown here is derived from an EMBL/GenBank/DDBJ whole genome shotgun (WGS) entry which is preliminary data.</text>
</comment>
<name>A0A6V7VWJ7_MELEN</name>
<evidence type="ECO:0000313" key="1">
    <source>
        <dbReference type="EMBL" id="CAD2179320.1"/>
    </source>
</evidence>
<dbReference type="AlphaFoldDB" id="A0A6V7VWJ7"/>
<dbReference type="Proteomes" id="UP000580250">
    <property type="component" value="Unassembled WGS sequence"/>
</dbReference>
<dbReference type="EMBL" id="CAJEWN010000341">
    <property type="protein sequence ID" value="CAD2179320.1"/>
    <property type="molecule type" value="Genomic_DNA"/>
</dbReference>
<proteinExistence type="predicted"/>
<evidence type="ECO:0000313" key="2">
    <source>
        <dbReference type="Proteomes" id="UP000580250"/>
    </source>
</evidence>
<sequence>MDQFLGLIDNLFISAPKILPMDSFCVFLSEICTANENNLLYSSTVQTETTALFLQKICQITCNNNQTFLQKLCIWLTIKKHFILCSTNSSTKTIPTEINRRAIDVIQEILNNLLYPSELENSLNGWNSFLFSIFTFILQEEKEERNCTLETCIQIGNIFLNFVEQNNFDLIGTGWTELFASLKLLTQRQHNIDISLSPISTNISLKEEDISIPTPPLPALTSIVIEICNKFLFNHTKRPTLFLLMFNEFCDLLLFALEVNGSFAWKVEQQKQIKEKEKQQYILLLENSEKILFEYLLNSSIITSTFPRGFIFQMKNKLKEKEEIFNQFLLNKNNNSKEKLFKFIA</sequence>
<reference evidence="1 2" key="1">
    <citation type="submission" date="2020-08" db="EMBL/GenBank/DDBJ databases">
        <authorList>
            <person name="Koutsovoulos G."/>
            <person name="Danchin GJ E."/>
        </authorList>
    </citation>
    <scope>NUCLEOTIDE SEQUENCE [LARGE SCALE GENOMIC DNA]</scope>
</reference>
<organism evidence="1 2">
    <name type="scientific">Meloidogyne enterolobii</name>
    <name type="common">Root-knot nematode worm</name>
    <name type="synonym">Meloidogyne mayaguensis</name>
    <dbReference type="NCBI Taxonomy" id="390850"/>
    <lineage>
        <taxon>Eukaryota</taxon>
        <taxon>Metazoa</taxon>
        <taxon>Ecdysozoa</taxon>
        <taxon>Nematoda</taxon>
        <taxon>Chromadorea</taxon>
        <taxon>Rhabditida</taxon>
        <taxon>Tylenchina</taxon>
        <taxon>Tylenchomorpha</taxon>
        <taxon>Tylenchoidea</taxon>
        <taxon>Meloidogynidae</taxon>
        <taxon>Meloidogyninae</taxon>
        <taxon>Meloidogyne</taxon>
    </lineage>
</organism>
<protein>
    <submittedName>
        <fullName evidence="1">Uncharacterized protein</fullName>
    </submittedName>
</protein>
<gene>
    <name evidence="1" type="ORF">MENT_LOCUS31317</name>
</gene>
<dbReference type="OrthoDB" id="10002886at2759"/>